<keyword evidence="3 6" id="KW-0812">Transmembrane</keyword>
<evidence type="ECO:0000256" key="1">
    <source>
        <dbReference type="ARBA" id="ARBA00004141"/>
    </source>
</evidence>
<protein>
    <submittedName>
        <fullName evidence="8">Mitochondrial Carrier (MC) Family putative</fullName>
    </submittedName>
</protein>
<dbReference type="InterPro" id="IPR002067">
    <property type="entry name" value="MCP"/>
</dbReference>
<evidence type="ECO:0000256" key="2">
    <source>
        <dbReference type="ARBA" id="ARBA00022448"/>
    </source>
</evidence>
<reference evidence="8" key="1">
    <citation type="journal article" date="2011" name="PLoS Biol.">
        <title>Gene gain and loss during evolution of obligate parasitism in the white rust pathogen of Arabidopsis thaliana.</title>
        <authorList>
            <person name="Kemen E."/>
            <person name="Gardiner A."/>
            <person name="Schultz-Larsen T."/>
            <person name="Kemen A.C."/>
            <person name="Balmuth A.L."/>
            <person name="Robert-Seilaniantz A."/>
            <person name="Bailey K."/>
            <person name="Holub E."/>
            <person name="Studholme D.J."/>
            <person name="Maclean D."/>
            <person name="Jones J.D."/>
        </authorList>
    </citation>
    <scope>NUCLEOTIDE SEQUENCE</scope>
</reference>
<keyword evidence="2 7" id="KW-0813">Transport</keyword>
<dbReference type="Gene3D" id="1.50.40.10">
    <property type="entry name" value="Mitochondrial carrier domain"/>
    <property type="match status" value="1"/>
</dbReference>
<evidence type="ECO:0000256" key="7">
    <source>
        <dbReference type="RuleBase" id="RU000488"/>
    </source>
</evidence>
<reference evidence="8" key="2">
    <citation type="submission" date="2011-02" db="EMBL/GenBank/DDBJ databases">
        <authorList>
            <person name="MacLean D."/>
        </authorList>
    </citation>
    <scope>NUCLEOTIDE SEQUENCE</scope>
</reference>
<dbReference type="AlphaFoldDB" id="F0WPD9"/>
<name>F0WPD9_9STRA</name>
<keyword evidence="5 6" id="KW-0472">Membrane</keyword>
<feature type="repeat" description="Solcar" evidence="6">
    <location>
        <begin position="59"/>
        <end position="145"/>
    </location>
</feature>
<dbReference type="PROSITE" id="PS50920">
    <property type="entry name" value="SOLCAR"/>
    <property type="match status" value="3"/>
</dbReference>
<gene>
    <name evidence="8" type="primary">AlNc14C184G8284</name>
    <name evidence="8" type="ORF">ALNC14_093290</name>
</gene>
<dbReference type="Pfam" id="PF00153">
    <property type="entry name" value="Mito_carr"/>
    <property type="match status" value="3"/>
</dbReference>
<feature type="repeat" description="Solcar" evidence="6">
    <location>
        <begin position="1"/>
        <end position="50"/>
    </location>
</feature>
<accession>F0WPD9</accession>
<dbReference type="PRINTS" id="PR00926">
    <property type="entry name" value="MITOCARRIER"/>
</dbReference>
<dbReference type="InterPro" id="IPR018108">
    <property type="entry name" value="MCP_transmembrane"/>
</dbReference>
<dbReference type="GO" id="GO:0016020">
    <property type="term" value="C:membrane"/>
    <property type="evidence" value="ECO:0007669"/>
    <property type="project" value="UniProtKB-SubCell"/>
</dbReference>
<comment type="similarity">
    <text evidence="7">Belongs to the mitochondrial carrier (TC 2.A.29) family.</text>
</comment>
<evidence type="ECO:0000256" key="4">
    <source>
        <dbReference type="ARBA" id="ARBA00022737"/>
    </source>
</evidence>
<dbReference type="HOGENOM" id="CLU_015166_10_3_1"/>
<comment type="subcellular location">
    <subcellularLocation>
        <location evidence="1">Membrane</location>
        <topology evidence="1">Multi-pass membrane protein</topology>
    </subcellularLocation>
</comment>
<dbReference type="EMBL" id="FR824229">
    <property type="protein sequence ID" value="CCA23186.1"/>
    <property type="molecule type" value="Genomic_DNA"/>
</dbReference>
<dbReference type="InterPro" id="IPR023395">
    <property type="entry name" value="MCP_dom_sf"/>
</dbReference>
<dbReference type="GO" id="GO:0055085">
    <property type="term" value="P:transmembrane transport"/>
    <property type="evidence" value="ECO:0007669"/>
    <property type="project" value="InterPro"/>
</dbReference>
<dbReference type="SUPFAM" id="SSF103506">
    <property type="entry name" value="Mitochondrial carrier"/>
    <property type="match status" value="1"/>
</dbReference>
<evidence type="ECO:0000256" key="3">
    <source>
        <dbReference type="ARBA" id="ARBA00022692"/>
    </source>
</evidence>
<feature type="repeat" description="Solcar" evidence="6">
    <location>
        <begin position="159"/>
        <end position="253"/>
    </location>
</feature>
<evidence type="ECO:0000256" key="6">
    <source>
        <dbReference type="PROSITE-ProRule" id="PRU00282"/>
    </source>
</evidence>
<keyword evidence="4" id="KW-0677">Repeat</keyword>
<proteinExistence type="inferred from homology"/>
<evidence type="ECO:0000256" key="5">
    <source>
        <dbReference type="ARBA" id="ARBA00023136"/>
    </source>
</evidence>
<dbReference type="PANTHER" id="PTHR24089">
    <property type="entry name" value="SOLUTE CARRIER FAMILY 25"/>
    <property type="match status" value="1"/>
</dbReference>
<evidence type="ECO:0000313" key="8">
    <source>
        <dbReference type="EMBL" id="CCA23186.1"/>
    </source>
</evidence>
<organism evidence="8">
    <name type="scientific">Albugo laibachii Nc14</name>
    <dbReference type="NCBI Taxonomy" id="890382"/>
    <lineage>
        <taxon>Eukaryota</taxon>
        <taxon>Sar</taxon>
        <taxon>Stramenopiles</taxon>
        <taxon>Oomycota</taxon>
        <taxon>Peronosporomycetes</taxon>
        <taxon>Albuginales</taxon>
        <taxon>Albuginaceae</taxon>
        <taxon>Albugo</taxon>
    </lineage>
</organism>
<sequence length="260" mass="29236">MLKQTLRKTIQSVHAEEGIRAFWRGNLSATALWISYSAIQFACYQNMDQFWSAEILQNHPTSVHTVNGAFSGVFAAILTYPLDLFRTIFAAQGVPRRYPTISSLAHSLLQRKGVSGLFQGMGPSLLQIAPYMGLSFGIYSSLDRLSNSQSKETRVLTKWRLFSYLGNGAVSGLISKLAVYPIDTIKKRMQMQSVQCTPMYGTIQKYSSSWHCMRTIFHYEGLYGFYKGVTPSIAKSVVTQSSTFACYELGIHIIKYIESR</sequence>